<feature type="compositionally biased region" description="Polar residues" evidence="2">
    <location>
        <begin position="199"/>
        <end position="219"/>
    </location>
</feature>
<dbReference type="EMBL" id="JH159152">
    <property type="protein sequence ID" value="EGZ24246.1"/>
    <property type="molecule type" value="Genomic_DNA"/>
</dbReference>
<dbReference type="SMR" id="G4YTL8"/>
<proteinExistence type="predicted"/>
<dbReference type="Proteomes" id="UP000002640">
    <property type="component" value="Unassembled WGS sequence"/>
</dbReference>
<accession>G4YTL8</accession>
<reference evidence="3 4" key="1">
    <citation type="journal article" date="2006" name="Science">
        <title>Phytophthora genome sequences uncover evolutionary origins and mechanisms of pathogenesis.</title>
        <authorList>
            <person name="Tyler B.M."/>
            <person name="Tripathy S."/>
            <person name="Zhang X."/>
            <person name="Dehal P."/>
            <person name="Jiang R.H."/>
            <person name="Aerts A."/>
            <person name="Arredondo F.D."/>
            <person name="Baxter L."/>
            <person name="Bensasson D."/>
            <person name="Beynon J.L."/>
            <person name="Chapman J."/>
            <person name="Damasceno C.M."/>
            <person name="Dorrance A.E."/>
            <person name="Dou D."/>
            <person name="Dickerman A.W."/>
            <person name="Dubchak I.L."/>
            <person name="Garbelotto M."/>
            <person name="Gijzen M."/>
            <person name="Gordon S.G."/>
            <person name="Govers F."/>
            <person name="Grunwald N.J."/>
            <person name="Huang W."/>
            <person name="Ivors K.L."/>
            <person name="Jones R.W."/>
            <person name="Kamoun S."/>
            <person name="Krampis K."/>
            <person name="Lamour K.H."/>
            <person name="Lee M.K."/>
            <person name="McDonald W.H."/>
            <person name="Medina M."/>
            <person name="Meijer H.J."/>
            <person name="Nordberg E.K."/>
            <person name="Maclean D.J."/>
            <person name="Ospina-Giraldo M.D."/>
            <person name="Morris P.F."/>
            <person name="Phuntumart V."/>
            <person name="Putnam N.H."/>
            <person name="Rash S."/>
            <person name="Rose J.K."/>
            <person name="Sakihama Y."/>
            <person name="Salamov A.A."/>
            <person name="Savidor A."/>
            <person name="Scheuring C.F."/>
            <person name="Smith B.M."/>
            <person name="Sobral B.W."/>
            <person name="Terry A."/>
            <person name="Torto-Alalibo T.A."/>
            <person name="Win J."/>
            <person name="Xu Z."/>
            <person name="Zhang H."/>
            <person name="Grigoriev I.V."/>
            <person name="Rokhsar D.S."/>
            <person name="Boore J.L."/>
        </authorList>
    </citation>
    <scope>NUCLEOTIDE SEQUENCE [LARGE SCALE GENOMIC DNA]</scope>
    <source>
        <strain evidence="3 4">P6497</strain>
    </source>
</reference>
<dbReference type="OMA" id="CAQYARE"/>
<dbReference type="GeneID" id="20655933"/>
<name>G4YTL8_PHYSP</name>
<evidence type="ECO:0000313" key="3">
    <source>
        <dbReference type="EMBL" id="EGZ24246.1"/>
    </source>
</evidence>
<dbReference type="InParanoid" id="G4YTL8"/>
<protein>
    <submittedName>
        <fullName evidence="3">Uncharacterized protein</fullName>
    </submittedName>
</protein>
<evidence type="ECO:0000256" key="1">
    <source>
        <dbReference type="SAM" id="Coils"/>
    </source>
</evidence>
<sequence length="282" mass="31833">MDPSSFRLSAGIHLLDQPLRGLLVADKKLHFWRRRSLTRALSTWARLCCEFNITRAKRSRLIALKTQAQARVAEQRAIHDEIDRQKVARSEAAAELLALLAKSREAQEQRSQRRQLYAQRLASAVKQRDLAQACVAKQQSAVKTLEIELQEIEELLTEARQAQEDCAQYARELHVLKRQVENASVKINAVRFNQQHNAEPLGSTRQDQALQPTLSQRSVPPTPMKKTPRLREDTVNSNNSVPRSRGESSVVLGQQYVCDVPGCTCGIPRDVFLRIGAALNDE</sequence>
<evidence type="ECO:0000256" key="2">
    <source>
        <dbReference type="SAM" id="MobiDB-lite"/>
    </source>
</evidence>
<gene>
    <name evidence="3" type="ORF">PHYSODRAFT_485858</name>
</gene>
<feature type="region of interest" description="Disordered" evidence="2">
    <location>
        <begin position="199"/>
        <end position="247"/>
    </location>
</feature>
<dbReference type="KEGG" id="psoj:PHYSODRAFT_485858"/>
<keyword evidence="4" id="KW-1185">Reference proteome</keyword>
<evidence type="ECO:0000313" key="4">
    <source>
        <dbReference type="Proteomes" id="UP000002640"/>
    </source>
</evidence>
<organism evidence="3 4">
    <name type="scientific">Phytophthora sojae (strain P6497)</name>
    <name type="common">Soybean stem and root rot agent</name>
    <name type="synonym">Phytophthora megasperma f. sp. glycines</name>
    <dbReference type="NCBI Taxonomy" id="1094619"/>
    <lineage>
        <taxon>Eukaryota</taxon>
        <taxon>Sar</taxon>
        <taxon>Stramenopiles</taxon>
        <taxon>Oomycota</taxon>
        <taxon>Peronosporomycetes</taxon>
        <taxon>Peronosporales</taxon>
        <taxon>Peronosporaceae</taxon>
        <taxon>Phytophthora</taxon>
    </lineage>
</organism>
<feature type="coiled-coil region" evidence="1">
    <location>
        <begin position="135"/>
        <end position="186"/>
    </location>
</feature>
<dbReference type="AlphaFoldDB" id="G4YTL8"/>
<dbReference type="RefSeq" id="XP_009519534.1">
    <property type="nucleotide sequence ID" value="XM_009521239.1"/>
</dbReference>
<keyword evidence="1" id="KW-0175">Coiled coil</keyword>